<dbReference type="PANTHER" id="PTHR47235">
    <property type="entry name" value="BLR6548 PROTEIN"/>
    <property type="match status" value="1"/>
</dbReference>
<dbReference type="Pfam" id="PF13458">
    <property type="entry name" value="Peripla_BP_6"/>
    <property type="match status" value="1"/>
</dbReference>
<evidence type="ECO:0000313" key="4">
    <source>
        <dbReference type="EMBL" id="MCK9878878.1"/>
    </source>
</evidence>
<gene>
    <name evidence="4" type="ORF">MXD59_24480</name>
</gene>
<dbReference type="CDD" id="cd06341">
    <property type="entry name" value="PBP1_ABC_ligand_binding-like"/>
    <property type="match status" value="1"/>
</dbReference>
<dbReference type="EMBL" id="JALKFT010000050">
    <property type="protein sequence ID" value="MCK9878878.1"/>
    <property type="molecule type" value="Genomic_DNA"/>
</dbReference>
<evidence type="ECO:0000259" key="3">
    <source>
        <dbReference type="Pfam" id="PF13458"/>
    </source>
</evidence>
<comment type="similarity">
    <text evidence="1">Belongs to the leucine-binding protein family.</text>
</comment>
<reference evidence="4 5" key="1">
    <citation type="submission" date="2022-04" db="EMBL/GenBank/DDBJ databases">
        <title>Genome diversity in the genus Frankia.</title>
        <authorList>
            <person name="Carlos-Shanley C."/>
            <person name="Hahn D."/>
        </authorList>
    </citation>
    <scope>NUCLEOTIDE SEQUENCE [LARGE SCALE GENOMIC DNA]</scope>
    <source>
        <strain evidence="4 5">Ag45/Mut15</strain>
    </source>
</reference>
<dbReference type="PANTHER" id="PTHR47235:SF1">
    <property type="entry name" value="BLR6548 PROTEIN"/>
    <property type="match status" value="1"/>
</dbReference>
<dbReference type="InterPro" id="IPR028082">
    <property type="entry name" value="Peripla_BP_I"/>
</dbReference>
<keyword evidence="5" id="KW-1185">Reference proteome</keyword>
<protein>
    <submittedName>
        <fullName evidence="4">ABC transporter substrate-binding protein</fullName>
    </submittedName>
</protein>
<dbReference type="InterPro" id="IPR028081">
    <property type="entry name" value="Leu-bd"/>
</dbReference>
<evidence type="ECO:0000256" key="2">
    <source>
        <dbReference type="ARBA" id="ARBA00022729"/>
    </source>
</evidence>
<evidence type="ECO:0000313" key="5">
    <source>
        <dbReference type="Proteomes" id="UP001201873"/>
    </source>
</evidence>
<keyword evidence="2" id="KW-0732">Signal</keyword>
<feature type="domain" description="Leucine-binding protein" evidence="3">
    <location>
        <begin position="101"/>
        <end position="442"/>
    </location>
</feature>
<dbReference type="Gene3D" id="3.40.50.2300">
    <property type="match status" value="2"/>
</dbReference>
<dbReference type="RefSeq" id="WP_248826943.1">
    <property type="nucleotide sequence ID" value="NZ_JALKFT010000050.1"/>
</dbReference>
<proteinExistence type="inferred from homology"/>
<comment type="caution">
    <text evidence="4">The sequence shown here is derived from an EMBL/GenBank/DDBJ whole genome shotgun (WGS) entry which is preliminary data.</text>
</comment>
<dbReference type="SUPFAM" id="SSF53822">
    <property type="entry name" value="Periplasmic binding protein-like I"/>
    <property type="match status" value="1"/>
</dbReference>
<evidence type="ECO:0000256" key="1">
    <source>
        <dbReference type="ARBA" id="ARBA00010062"/>
    </source>
</evidence>
<organism evidence="4 5">
    <name type="scientific">Frankia umida</name>
    <dbReference type="NCBI Taxonomy" id="573489"/>
    <lineage>
        <taxon>Bacteria</taxon>
        <taxon>Bacillati</taxon>
        <taxon>Actinomycetota</taxon>
        <taxon>Actinomycetes</taxon>
        <taxon>Frankiales</taxon>
        <taxon>Frankiaceae</taxon>
        <taxon>Frankia</taxon>
    </lineage>
</organism>
<name>A0ABT0K536_9ACTN</name>
<sequence>MPAQSRAATLRRAARRRVGTGISGTGISGSRLAGSGAAGRLRAIARGTRPHRREAGRLAAWMGLPAMLSLLLVGISTCTRTPGIASSCGDTTSIPGLTKNEIRLGLVLPDSGVLAPGYRAVRAGVDARIGAVNAAGGINGRRISYTWRDDVGTAQGNLIAARDLVNGQGVFGLLEFTSAAAGSAPFLASRGIPVVGSATEDVWLRSPNMFGIVNSVGGAVDTYGRAVVARGGTRAYVVRTGMSSGVAGAADRIGQSLRAVGVDVVGDTPYLAGADNVSALAAQIVDSGADTVITMLASAALPALLDAIHQAGGEPDVVLALGGYDHDLLRTGATALAGTLVPISYRPFETGGPATERYLDAMRRYAPQLSDPRQEGSLVSYIDTDLFLRGLRAAGPCPTRASFVTALRSMTSYTADGLLGPTNVGTARAHPTTCVALLRVNATATAFDSEDRGLCGAELTPTL</sequence>
<dbReference type="Proteomes" id="UP001201873">
    <property type="component" value="Unassembled WGS sequence"/>
</dbReference>
<accession>A0ABT0K536</accession>